<dbReference type="Proteomes" id="UP001597079">
    <property type="component" value="Unassembled WGS sequence"/>
</dbReference>
<sequence>MANTIEVRYIGEDYWGRKLYKNVENKRIYADVDGRLHTTTQEGEPDCPLRSDIEIVVISE</sequence>
<comment type="caution">
    <text evidence="1">The sequence shown here is derived from an EMBL/GenBank/DDBJ whole genome shotgun (WGS) entry which is preliminary data.</text>
</comment>
<protein>
    <recommendedName>
        <fullName evidence="3">YlzJ-like protein</fullName>
    </recommendedName>
</protein>
<evidence type="ECO:0000313" key="1">
    <source>
        <dbReference type="EMBL" id="MFD1676100.1"/>
    </source>
</evidence>
<organism evidence="1 2">
    <name type="scientific">Alicyclobacillus fodiniaquatilis</name>
    <dbReference type="NCBI Taxonomy" id="1661150"/>
    <lineage>
        <taxon>Bacteria</taxon>
        <taxon>Bacillati</taxon>
        <taxon>Bacillota</taxon>
        <taxon>Bacilli</taxon>
        <taxon>Bacillales</taxon>
        <taxon>Alicyclobacillaceae</taxon>
        <taxon>Alicyclobacillus</taxon>
    </lineage>
</organism>
<name>A0ABW4JKU0_9BACL</name>
<dbReference type="RefSeq" id="WP_377943993.1">
    <property type="nucleotide sequence ID" value="NZ_JBHUCX010000043.1"/>
</dbReference>
<evidence type="ECO:0008006" key="3">
    <source>
        <dbReference type="Google" id="ProtNLM"/>
    </source>
</evidence>
<reference evidence="2" key="1">
    <citation type="journal article" date="2019" name="Int. J. Syst. Evol. Microbiol.">
        <title>The Global Catalogue of Microorganisms (GCM) 10K type strain sequencing project: providing services to taxonomists for standard genome sequencing and annotation.</title>
        <authorList>
            <consortium name="The Broad Institute Genomics Platform"/>
            <consortium name="The Broad Institute Genome Sequencing Center for Infectious Disease"/>
            <person name="Wu L."/>
            <person name="Ma J."/>
        </authorList>
    </citation>
    <scope>NUCLEOTIDE SEQUENCE [LARGE SCALE GENOMIC DNA]</scope>
    <source>
        <strain evidence="2">CGMCC 1.12286</strain>
    </source>
</reference>
<dbReference type="EMBL" id="JBHUCX010000043">
    <property type="protein sequence ID" value="MFD1676100.1"/>
    <property type="molecule type" value="Genomic_DNA"/>
</dbReference>
<accession>A0ABW4JKU0</accession>
<proteinExistence type="predicted"/>
<gene>
    <name evidence="1" type="ORF">ACFSB2_15455</name>
</gene>
<evidence type="ECO:0000313" key="2">
    <source>
        <dbReference type="Proteomes" id="UP001597079"/>
    </source>
</evidence>
<keyword evidence="2" id="KW-1185">Reference proteome</keyword>